<dbReference type="InParanoid" id="A0A1S0U6S4"/>
<dbReference type="OrthoDB" id="5835684at2759"/>
<sequence length="116" mass="13386">MSSHQLISDSGYGSPNSLRCMHLLSQNIDSRCKNENDPSYIQHFSSNANDENKLRRKVKAYRKQFWNSDEIKQCTDSITQIKDQYKTTTKEIGAKLITLADAFDAKFFENLNISMK</sequence>
<dbReference type="OMA" id="RCKNEND"/>
<dbReference type="EMBL" id="JH712313">
    <property type="protein sequence ID" value="EFO25735.1"/>
    <property type="molecule type" value="Genomic_DNA"/>
</dbReference>
<dbReference type="RefSeq" id="XP_003138334.1">
    <property type="nucleotide sequence ID" value="XM_003138286.1"/>
</dbReference>
<reference evidence="1" key="1">
    <citation type="submission" date="2012-04" db="EMBL/GenBank/DDBJ databases">
        <title>The Genome Sequence of Loa loa.</title>
        <authorList>
            <consortium name="The Broad Institute Genome Sequencing Platform"/>
            <consortium name="Broad Institute Genome Sequencing Center for Infectious Disease"/>
            <person name="Nutman T.B."/>
            <person name="Fink D.L."/>
            <person name="Russ C."/>
            <person name="Young S."/>
            <person name="Zeng Q."/>
            <person name="Gargeya S."/>
            <person name="Alvarado L."/>
            <person name="Berlin A."/>
            <person name="Chapman S.B."/>
            <person name="Chen Z."/>
            <person name="Freedman E."/>
            <person name="Gellesch M."/>
            <person name="Goldberg J."/>
            <person name="Griggs A."/>
            <person name="Gujja S."/>
            <person name="Heilman E.R."/>
            <person name="Heiman D."/>
            <person name="Howarth C."/>
            <person name="Mehta T."/>
            <person name="Neiman D."/>
            <person name="Pearson M."/>
            <person name="Roberts A."/>
            <person name="Saif S."/>
            <person name="Shea T."/>
            <person name="Shenoy N."/>
            <person name="Sisk P."/>
            <person name="Stolte C."/>
            <person name="Sykes S."/>
            <person name="White J."/>
            <person name="Yandava C."/>
            <person name="Haas B."/>
            <person name="Henn M.R."/>
            <person name="Nusbaum C."/>
            <person name="Birren B."/>
        </authorList>
    </citation>
    <scope>NUCLEOTIDE SEQUENCE [LARGE SCALE GENOMIC DNA]</scope>
</reference>
<gene>
    <name evidence="1" type="ORF">LOAG_02749</name>
</gene>
<dbReference type="GeneID" id="9940137"/>
<dbReference type="KEGG" id="loa:LOAG_02749"/>
<evidence type="ECO:0000313" key="1">
    <source>
        <dbReference type="EMBL" id="EFO25735.1"/>
    </source>
</evidence>
<protein>
    <submittedName>
        <fullName evidence="1">Uncharacterized protein</fullName>
    </submittedName>
</protein>
<proteinExistence type="predicted"/>
<organism evidence="1">
    <name type="scientific">Loa loa</name>
    <name type="common">Eye worm</name>
    <name type="synonym">Filaria loa</name>
    <dbReference type="NCBI Taxonomy" id="7209"/>
    <lineage>
        <taxon>Eukaryota</taxon>
        <taxon>Metazoa</taxon>
        <taxon>Ecdysozoa</taxon>
        <taxon>Nematoda</taxon>
        <taxon>Chromadorea</taxon>
        <taxon>Rhabditida</taxon>
        <taxon>Spirurina</taxon>
        <taxon>Spiruromorpha</taxon>
        <taxon>Filarioidea</taxon>
        <taxon>Onchocercidae</taxon>
        <taxon>Loa</taxon>
    </lineage>
</organism>
<dbReference type="AlphaFoldDB" id="A0A1S0U6S4"/>
<dbReference type="CTD" id="9940137"/>
<name>A0A1S0U6S4_LOALO</name>
<accession>A0A1S0U6S4</accession>